<sequence length="246" mass="24139">MRASIYLGLLASVSAVQDTAVVFNLFQLESTLTAIGSDASATTYKNSCPSGAVGISAVPSELRDNAGATPTPAPTAAARLRRQDQSSSDIEDYTFCEPYTLVQGPSTYEMHLTDPSPGAWTLDMACKWQGAITAADLTCTVSQSGSIPGPGATGVTTSVVSSTELSDMEAFQTVAVVSASGGSGSPAASASQTASGSGTALPSGSASGSDAAGSRSTGLAPAVALPTGAVAFVGGAAGIFAAALAL</sequence>
<dbReference type="AlphaFoldDB" id="E4ZGH4"/>
<organism evidence="4 5">
    <name type="scientific">Leptosphaeria maculans (strain JN3 / isolate v23.1.3 / race Av1-4-5-6-7-8)</name>
    <name type="common">Blackleg fungus</name>
    <name type="synonym">Phoma lingam</name>
    <dbReference type="NCBI Taxonomy" id="985895"/>
    <lineage>
        <taxon>Eukaryota</taxon>
        <taxon>Fungi</taxon>
        <taxon>Dikarya</taxon>
        <taxon>Ascomycota</taxon>
        <taxon>Pezizomycotina</taxon>
        <taxon>Dothideomycetes</taxon>
        <taxon>Pleosporomycetidae</taxon>
        <taxon>Pleosporales</taxon>
        <taxon>Pleosporineae</taxon>
        <taxon>Leptosphaeriaceae</taxon>
        <taxon>Plenodomus</taxon>
        <taxon>Plenodomus lingam/Leptosphaeria maculans species complex</taxon>
    </lineage>
</organism>
<dbReference type="GeneID" id="13292406"/>
<name>E4ZGH4_LEPMJ</name>
<gene>
    <name evidence="4" type="ORF">LEMA_P065200.1</name>
</gene>
<dbReference type="OrthoDB" id="3689315at2759"/>
<feature type="region of interest" description="Disordered" evidence="1">
    <location>
        <begin position="185"/>
        <end position="213"/>
    </location>
</feature>
<keyword evidence="2" id="KW-0472">Membrane</keyword>
<feature type="compositionally biased region" description="Low complexity" evidence="1">
    <location>
        <begin position="68"/>
        <end position="78"/>
    </location>
</feature>
<evidence type="ECO:0008006" key="6">
    <source>
        <dbReference type="Google" id="ProtNLM"/>
    </source>
</evidence>
<dbReference type="eggNOG" id="ENOG502RJ71">
    <property type="taxonomic scope" value="Eukaryota"/>
</dbReference>
<protein>
    <recommendedName>
        <fullName evidence="6">GPI anchored protein</fullName>
    </recommendedName>
</protein>
<accession>E4ZGH4</accession>
<keyword evidence="2" id="KW-0812">Transmembrane</keyword>
<dbReference type="InParanoid" id="E4ZGH4"/>
<reference evidence="5" key="1">
    <citation type="journal article" date="2011" name="Nat. Commun.">
        <title>Effector diversification within compartments of the Leptosphaeria maculans genome affected by Repeat-Induced Point mutations.</title>
        <authorList>
            <person name="Rouxel T."/>
            <person name="Grandaubert J."/>
            <person name="Hane J.K."/>
            <person name="Hoede C."/>
            <person name="van de Wouw A.P."/>
            <person name="Couloux A."/>
            <person name="Dominguez V."/>
            <person name="Anthouard V."/>
            <person name="Bally P."/>
            <person name="Bourras S."/>
            <person name="Cozijnsen A.J."/>
            <person name="Ciuffetti L.M."/>
            <person name="Degrave A."/>
            <person name="Dilmaghani A."/>
            <person name="Duret L."/>
            <person name="Fudal I."/>
            <person name="Goodwin S.B."/>
            <person name="Gout L."/>
            <person name="Glaser N."/>
            <person name="Linglin J."/>
            <person name="Kema G.H.J."/>
            <person name="Lapalu N."/>
            <person name="Lawrence C.B."/>
            <person name="May K."/>
            <person name="Meyer M."/>
            <person name="Ollivier B."/>
            <person name="Poulain J."/>
            <person name="Schoch C.L."/>
            <person name="Simon A."/>
            <person name="Spatafora J.W."/>
            <person name="Stachowiak A."/>
            <person name="Turgeon B.G."/>
            <person name="Tyler B.M."/>
            <person name="Vincent D."/>
            <person name="Weissenbach J."/>
            <person name="Amselem J."/>
            <person name="Quesneville H."/>
            <person name="Oliver R.P."/>
            <person name="Wincker P."/>
            <person name="Balesdent M.-H."/>
            <person name="Howlett B.J."/>
        </authorList>
    </citation>
    <scope>NUCLEOTIDE SEQUENCE [LARGE SCALE GENOMIC DNA]</scope>
    <source>
        <strain evidence="5">JN3 / isolate v23.1.3 / race Av1-4-5-6-7-8</strain>
    </source>
</reference>
<keyword evidence="5" id="KW-1185">Reference proteome</keyword>
<feature type="chain" id="PRO_5012226497" description="GPI anchored protein" evidence="3">
    <location>
        <begin position="16"/>
        <end position="246"/>
    </location>
</feature>
<dbReference type="HOGENOM" id="CLU_089693_0_0_1"/>
<proteinExistence type="predicted"/>
<dbReference type="OMA" id="INFFQFD"/>
<dbReference type="Proteomes" id="UP000002668">
    <property type="component" value="Genome"/>
</dbReference>
<evidence type="ECO:0000313" key="4">
    <source>
        <dbReference type="EMBL" id="CBX90394.1"/>
    </source>
</evidence>
<dbReference type="EMBL" id="FP929064">
    <property type="protein sequence ID" value="CBX90394.1"/>
    <property type="molecule type" value="Genomic_DNA"/>
</dbReference>
<feature type="transmembrane region" description="Helical" evidence="2">
    <location>
        <begin position="223"/>
        <end position="245"/>
    </location>
</feature>
<keyword evidence="2" id="KW-1133">Transmembrane helix</keyword>
<feature type="signal peptide" evidence="3">
    <location>
        <begin position="1"/>
        <end position="15"/>
    </location>
</feature>
<evidence type="ECO:0000313" key="5">
    <source>
        <dbReference type="Proteomes" id="UP000002668"/>
    </source>
</evidence>
<feature type="region of interest" description="Disordered" evidence="1">
    <location>
        <begin position="62"/>
        <end position="88"/>
    </location>
</feature>
<evidence type="ECO:0000256" key="1">
    <source>
        <dbReference type="SAM" id="MobiDB-lite"/>
    </source>
</evidence>
<dbReference type="VEuPathDB" id="FungiDB:LEMA_P065200.1"/>
<keyword evidence="3" id="KW-0732">Signal</keyword>
<evidence type="ECO:0000256" key="2">
    <source>
        <dbReference type="SAM" id="Phobius"/>
    </source>
</evidence>
<evidence type="ECO:0000256" key="3">
    <source>
        <dbReference type="SAM" id="SignalP"/>
    </source>
</evidence>